<accession>A0A3Q7F7E2</accession>
<sequence>MKLRTKRMKGSKNMGMEELEGLILSWLHHGQNTELGKAVNCYQGAQEGNELHTVFTFSANPPDKSASSSLIATFACPGTVLLPREAPGSEQSFGLLLGNSITLSTDAAALSFSSSSSSRFRINFLFVNTLD</sequence>
<dbReference type="Gramene" id="Solyc02g080995.1.1">
    <property type="protein sequence ID" value="Solyc02g080995.1.1"/>
    <property type="gene ID" value="Solyc02g080995.1"/>
</dbReference>
<dbReference type="AlphaFoldDB" id="A0A3Q7F7E2"/>
<organism evidence="1">
    <name type="scientific">Solanum lycopersicum</name>
    <name type="common">Tomato</name>
    <name type="synonym">Lycopersicon esculentum</name>
    <dbReference type="NCBI Taxonomy" id="4081"/>
    <lineage>
        <taxon>Eukaryota</taxon>
        <taxon>Viridiplantae</taxon>
        <taxon>Streptophyta</taxon>
        <taxon>Embryophyta</taxon>
        <taxon>Tracheophyta</taxon>
        <taxon>Spermatophyta</taxon>
        <taxon>Magnoliopsida</taxon>
        <taxon>eudicotyledons</taxon>
        <taxon>Gunneridae</taxon>
        <taxon>Pentapetalae</taxon>
        <taxon>asterids</taxon>
        <taxon>lamiids</taxon>
        <taxon>Solanales</taxon>
        <taxon>Solanaceae</taxon>
        <taxon>Solanoideae</taxon>
        <taxon>Solaneae</taxon>
        <taxon>Solanum</taxon>
        <taxon>Solanum subgen. Lycopersicon</taxon>
    </lineage>
</organism>
<evidence type="ECO:0000313" key="2">
    <source>
        <dbReference type="Proteomes" id="UP000004994"/>
    </source>
</evidence>
<reference evidence="1" key="2">
    <citation type="submission" date="2019-01" db="UniProtKB">
        <authorList>
            <consortium name="EnsemblPlants"/>
        </authorList>
    </citation>
    <scope>IDENTIFICATION</scope>
    <source>
        <strain evidence="1">cv. Heinz 1706</strain>
    </source>
</reference>
<proteinExistence type="predicted"/>
<dbReference type="EnsemblPlants" id="Solyc02g080995.1.1">
    <property type="protein sequence ID" value="Solyc02g080995.1.1"/>
    <property type="gene ID" value="Solyc02g080995.1"/>
</dbReference>
<protein>
    <submittedName>
        <fullName evidence="1">Uncharacterized protein</fullName>
    </submittedName>
</protein>
<evidence type="ECO:0000313" key="1">
    <source>
        <dbReference type="EnsemblPlants" id="Solyc02g080995.1.1"/>
    </source>
</evidence>
<name>A0A3Q7F7E2_SOLLC</name>
<keyword evidence="2" id="KW-1185">Reference proteome</keyword>
<dbReference type="InParanoid" id="A0A3Q7F7E2"/>
<reference evidence="1" key="1">
    <citation type="journal article" date="2012" name="Nature">
        <title>The tomato genome sequence provides insights into fleshy fruit evolution.</title>
        <authorList>
            <consortium name="Tomato Genome Consortium"/>
        </authorList>
    </citation>
    <scope>NUCLEOTIDE SEQUENCE [LARGE SCALE GENOMIC DNA]</scope>
    <source>
        <strain evidence="1">cv. Heinz 1706</strain>
    </source>
</reference>
<dbReference type="Proteomes" id="UP000004994">
    <property type="component" value="Chromosome 2"/>
</dbReference>